<dbReference type="RefSeq" id="WP_012106245.1">
    <property type="nucleotide sequence ID" value="NC_009712.1"/>
</dbReference>
<sequence precursor="true">MRIGSAARYGFVFICLCVLAGPALAAGAYTTVPQGGTVFIGEQGLDITSALGSDSTIGWWASGAAIATSSPDSQMPVTTPSNFYISPSAFGQYTGNWYRINSQGKPDGVAFVVADPSLAVRIIDTTVSIDMTNKWIPRGDQAAFQIDTNLNQLFTRGSSSTEGIDLYVQAPSGGVYSALLDSSGVAHPLSNLIVSSPSYQTPWSWDTGNSQYVTGTYTIWAKCDINGMYDNYGTTGKTISQQVTVLDQEQNPLISANGPATVTTTQSNAIQTSTTQNTPLPTTLPTTIVTTPVTVITTTTVTTPVTSVATTSAPVETTTPKASGFGTILTVVSIVTISLLGFCRRH</sequence>
<evidence type="ECO:0000313" key="3">
    <source>
        <dbReference type="EMBL" id="ABS55223.1"/>
    </source>
</evidence>
<dbReference type="AlphaFoldDB" id="A7I662"/>
<dbReference type="OrthoDB" id="117766at2157"/>
<dbReference type="EMBL" id="CP000780">
    <property type="protein sequence ID" value="ABS55223.1"/>
    <property type="molecule type" value="Genomic_DNA"/>
</dbReference>
<evidence type="ECO:0000313" key="4">
    <source>
        <dbReference type="Proteomes" id="UP000002408"/>
    </source>
</evidence>
<keyword evidence="1" id="KW-0472">Membrane</keyword>
<organism evidence="3 4">
    <name type="scientific">Methanoregula boonei (strain DSM 21154 / JCM 14090 / 6A8)</name>
    <dbReference type="NCBI Taxonomy" id="456442"/>
    <lineage>
        <taxon>Archaea</taxon>
        <taxon>Methanobacteriati</taxon>
        <taxon>Methanobacteriota</taxon>
        <taxon>Stenosarchaea group</taxon>
        <taxon>Methanomicrobia</taxon>
        <taxon>Methanomicrobiales</taxon>
        <taxon>Methanoregulaceae</taxon>
        <taxon>Methanoregula</taxon>
    </lineage>
</organism>
<dbReference type="GeneID" id="5411559"/>
<feature type="domain" description="DUF3821" evidence="2">
    <location>
        <begin position="34"/>
        <end position="230"/>
    </location>
</feature>
<keyword evidence="4" id="KW-1185">Reference proteome</keyword>
<proteinExistence type="predicted"/>
<name>A7I662_METB6</name>
<accession>A7I662</accession>
<dbReference type="HOGENOM" id="CLU_066579_0_0_2"/>
<evidence type="ECO:0000256" key="1">
    <source>
        <dbReference type="SAM" id="Phobius"/>
    </source>
</evidence>
<dbReference type="STRING" id="456442.Mboo_0705"/>
<keyword evidence="1" id="KW-0812">Transmembrane</keyword>
<keyword evidence="1" id="KW-1133">Transmembrane helix</keyword>
<reference evidence="4" key="1">
    <citation type="journal article" date="2015" name="Microbiology">
        <title>Genome of Methanoregula boonei 6A8 reveals adaptations to oligotrophic peatland environments.</title>
        <authorList>
            <person name="Braeuer S."/>
            <person name="Cadillo-Quiroz H."/>
            <person name="Kyrpides N."/>
            <person name="Woyke T."/>
            <person name="Goodwin L."/>
            <person name="Detter C."/>
            <person name="Podell S."/>
            <person name="Yavitt J.B."/>
            <person name="Zinder S.H."/>
        </authorList>
    </citation>
    <scope>NUCLEOTIDE SEQUENCE [LARGE SCALE GENOMIC DNA]</scope>
    <source>
        <strain evidence="4">DSM 21154 / JCM 14090 / 6A8</strain>
    </source>
</reference>
<dbReference type="Pfam" id="PF12863">
    <property type="entry name" value="DUF3821"/>
    <property type="match status" value="1"/>
</dbReference>
<feature type="transmembrane region" description="Helical" evidence="1">
    <location>
        <begin position="322"/>
        <end position="343"/>
    </location>
</feature>
<dbReference type="InterPro" id="IPR024277">
    <property type="entry name" value="DUF3821"/>
</dbReference>
<protein>
    <recommendedName>
        <fullName evidence="2">DUF3821 domain-containing protein</fullName>
    </recommendedName>
</protein>
<dbReference type="eggNOG" id="arCOG08219">
    <property type="taxonomic scope" value="Archaea"/>
</dbReference>
<dbReference type="Proteomes" id="UP000002408">
    <property type="component" value="Chromosome"/>
</dbReference>
<dbReference type="KEGG" id="mbn:Mboo_0705"/>
<gene>
    <name evidence="3" type="ordered locus">Mboo_0705</name>
</gene>
<evidence type="ECO:0000259" key="2">
    <source>
        <dbReference type="Pfam" id="PF12863"/>
    </source>
</evidence>